<keyword evidence="3" id="KW-1185">Reference proteome</keyword>
<reference evidence="2 3" key="1">
    <citation type="journal article" date="2015" name="Nat. Commun.">
        <title>Outbred genome sequencing and CRISPR/Cas9 gene editing in butterflies.</title>
        <authorList>
            <person name="Li X."/>
            <person name="Fan D."/>
            <person name="Zhang W."/>
            <person name="Liu G."/>
            <person name="Zhang L."/>
            <person name="Zhao L."/>
            <person name="Fang X."/>
            <person name="Chen L."/>
            <person name="Dong Y."/>
            <person name="Chen Y."/>
            <person name="Ding Y."/>
            <person name="Zhao R."/>
            <person name="Feng M."/>
            <person name="Zhu Y."/>
            <person name="Feng Y."/>
            <person name="Jiang X."/>
            <person name="Zhu D."/>
            <person name="Xiang H."/>
            <person name="Feng X."/>
            <person name="Li S."/>
            <person name="Wang J."/>
            <person name="Zhang G."/>
            <person name="Kronforst M.R."/>
            <person name="Wang W."/>
        </authorList>
    </citation>
    <scope>NUCLEOTIDE SEQUENCE [LARGE SCALE GENOMIC DNA]</scope>
    <source>
        <strain evidence="2">Ya'a_city_454_Pm</strain>
        <tissue evidence="2">Whole body</tissue>
    </source>
</reference>
<gene>
    <name evidence="2" type="ORF">RR48_02399</name>
</gene>
<dbReference type="InParanoid" id="A0A0N1IQ37"/>
<organism evidence="2 3">
    <name type="scientific">Papilio machaon</name>
    <name type="common">Old World swallowtail butterfly</name>
    <dbReference type="NCBI Taxonomy" id="76193"/>
    <lineage>
        <taxon>Eukaryota</taxon>
        <taxon>Metazoa</taxon>
        <taxon>Ecdysozoa</taxon>
        <taxon>Arthropoda</taxon>
        <taxon>Hexapoda</taxon>
        <taxon>Insecta</taxon>
        <taxon>Pterygota</taxon>
        <taxon>Neoptera</taxon>
        <taxon>Endopterygota</taxon>
        <taxon>Lepidoptera</taxon>
        <taxon>Glossata</taxon>
        <taxon>Ditrysia</taxon>
        <taxon>Papilionoidea</taxon>
        <taxon>Papilionidae</taxon>
        <taxon>Papilioninae</taxon>
        <taxon>Papilio</taxon>
    </lineage>
</organism>
<proteinExistence type="predicted"/>
<protein>
    <submittedName>
        <fullName evidence="2">Uncharacterized protein</fullName>
    </submittedName>
</protein>
<evidence type="ECO:0000313" key="3">
    <source>
        <dbReference type="Proteomes" id="UP000053240"/>
    </source>
</evidence>
<evidence type="ECO:0000313" key="2">
    <source>
        <dbReference type="EMBL" id="KPJ19764.1"/>
    </source>
</evidence>
<accession>A0A0N1IQ37</accession>
<sequence>MFKTLFLLLVPSALVNACYTKQITILSDFSNEDDINFFKSTLPWIVDNIGNVLKIRYHFKDSDGAKECVLEQMKGNTYFQVSYLSKIAQGMPTRDAVGSCKINDRKLQQCLKRKVRNFIKKANREFSKVKSETTPVILLPGKKEISGNDPEIVLKSICILFGRNQPFGCLNPKDFPTSTNQNKNPNTTIPAESTVNVETNITTETRSSIETTITEAKTAGISITEAAKTIVTDSTSVETTPTTTTTVSDKN</sequence>
<dbReference type="AlphaFoldDB" id="A0A0N1IQ37"/>
<keyword evidence="1" id="KW-0732">Signal</keyword>
<name>A0A0N1IQ37_PAPMA</name>
<evidence type="ECO:0000256" key="1">
    <source>
        <dbReference type="SAM" id="SignalP"/>
    </source>
</evidence>
<dbReference type="Proteomes" id="UP000053240">
    <property type="component" value="Unassembled WGS sequence"/>
</dbReference>
<feature type="signal peptide" evidence="1">
    <location>
        <begin position="1"/>
        <end position="17"/>
    </location>
</feature>
<feature type="chain" id="PRO_5005874112" evidence="1">
    <location>
        <begin position="18"/>
        <end position="251"/>
    </location>
</feature>
<dbReference type="EMBL" id="KQ459836">
    <property type="protein sequence ID" value="KPJ19764.1"/>
    <property type="molecule type" value="Genomic_DNA"/>
</dbReference>